<comment type="subcellular location">
    <subcellularLocation>
        <location evidence="1 12">Endoplasmic reticulum membrane</location>
        <topology evidence="1 12">Multi-pass membrane protein</topology>
    </subcellularLocation>
</comment>
<comment type="similarity">
    <text evidence="3 12">Belongs to the glycosyltransferase 22 family.</text>
</comment>
<feature type="transmembrane region" description="Helical" evidence="12">
    <location>
        <begin position="327"/>
        <end position="347"/>
    </location>
</feature>
<feature type="transmembrane region" description="Helical" evidence="12">
    <location>
        <begin position="163"/>
        <end position="179"/>
    </location>
</feature>
<evidence type="ECO:0000256" key="9">
    <source>
        <dbReference type="ARBA" id="ARBA00023136"/>
    </source>
</evidence>
<evidence type="ECO:0000256" key="6">
    <source>
        <dbReference type="ARBA" id="ARBA00022692"/>
    </source>
</evidence>
<evidence type="ECO:0000256" key="12">
    <source>
        <dbReference type="RuleBase" id="RU363075"/>
    </source>
</evidence>
<evidence type="ECO:0000256" key="7">
    <source>
        <dbReference type="ARBA" id="ARBA00022824"/>
    </source>
</evidence>
<dbReference type="EC" id="2.4.1.-" evidence="12"/>
<comment type="function">
    <text evidence="10">Mannosyltransferase that operates in the biosynthetic pathway of dolichol-linked oligosaccharides, the glycan precursors employed in protein asparagine (N)-glycosylation. The assembly of dolichol-linked oligosaccharides begins on the cytosolic side of the endoplasmic reticulum membrane and finishes in its lumen. The sequential addition of sugars to dolichol pyrophosphate produces dolichol-linked oligosaccharides containing fourteen sugars, including two GlcNAcs, nine mannoses and three glucoses. Once assembled, the oligosaccharide is transferred from the lipid to nascent proteins by oligosaccharyltransferases. In the lumen of the endoplasmic reticulum, adds the eighth mannose residue in an alpha-1,6 linkage onto Man(7)GlcNAc(2)-PP-dolichol to produce Man(8)GlcNAc(2)-PP-dolichol.</text>
</comment>
<keyword evidence="7 12" id="KW-0256">Endoplasmic reticulum</keyword>
<evidence type="ECO:0000256" key="10">
    <source>
        <dbReference type="ARBA" id="ARBA00044721"/>
    </source>
</evidence>
<organism evidence="14">
    <name type="scientific">Picocystis salinarum</name>
    <dbReference type="NCBI Taxonomy" id="88271"/>
    <lineage>
        <taxon>Eukaryota</taxon>
        <taxon>Viridiplantae</taxon>
        <taxon>Chlorophyta</taxon>
        <taxon>Picocystophyceae</taxon>
        <taxon>Picocystales</taxon>
        <taxon>Picocystaceae</taxon>
        <taxon>Picocystis</taxon>
    </lineage>
</organism>
<evidence type="ECO:0000256" key="5">
    <source>
        <dbReference type="ARBA" id="ARBA00022679"/>
    </source>
</evidence>
<evidence type="ECO:0000313" key="15">
    <source>
        <dbReference type="EMBL" id="CAE0611307.1"/>
    </source>
</evidence>
<dbReference type="EMBL" id="HBIS01005692">
    <property type="protein sequence ID" value="CAE0611306.1"/>
    <property type="molecule type" value="Transcribed_RNA"/>
</dbReference>
<dbReference type="InterPro" id="IPR005599">
    <property type="entry name" value="GPI_mannosylTrfase"/>
</dbReference>
<feature type="transmembrane region" description="Helical" evidence="12">
    <location>
        <begin position="305"/>
        <end position="321"/>
    </location>
</feature>
<feature type="transmembrane region" description="Helical" evidence="12">
    <location>
        <begin position="225"/>
        <end position="248"/>
    </location>
</feature>
<evidence type="ECO:0000313" key="14">
    <source>
        <dbReference type="EMBL" id="CAE0611306.1"/>
    </source>
</evidence>
<keyword evidence="9 12" id="KW-0472">Membrane</keyword>
<evidence type="ECO:0000256" key="1">
    <source>
        <dbReference type="ARBA" id="ARBA00004477"/>
    </source>
</evidence>
<comment type="catalytic activity">
    <reaction evidence="11">
        <text>an alpha-D-Man-(1-&gt;2)-alpha-D-Man-(1-&gt;2)-alpha-D-Man-(1-&gt;3)-[alpha-D-Man-(1-&gt;2)-alpha-D-Man-(1-&gt;3)-alpha-D-Man-(1-&gt;6)]-beta-D-Man-(1-&gt;4)-beta-D-GlcNAc-(1-&gt;4)-alpha-D-GlcNAc-diphospho-di-trans,poly-cis-dolichol + a di-trans,poly-cis-dolichyl beta-D-mannosyl phosphate = an alpha-D-Man-(1-&gt;2)-alpha-D-Man-(1-&gt;2)-alpha-D-Man-(1-&gt;3)-[alpha-D-Man-(1-&gt;2)-alpha-D-Man-(1-&gt;3)-[alpha-D-Man-(1-&gt;6)]-alpha-D-Man-(1-&gt;6)]-beta-D-Man-(1-&gt;4)-beta-D-GlcNAc-(1-&gt;4)-alpha-D-GlcNAc-diphospho-di-trans,poly-cis-dolichol + a di-trans,poly-cis-dolichyl phosphate + H(+)</text>
        <dbReference type="Rhea" id="RHEA:29535"/>
        <dbReference type="Rhea" id="RHEA-COMP:19498"/>
        <dbReference type="Rhea" id="RHEA-COMP:19501"/>
        <dbReference type="Rhea" id="RHEA-COMP:19518"/>
        <dbReference type="Rhea" id="RHEA-COMP:19519"/>
        <dbReference type="ChEBI" id="CHEBI:15378"/>
        <dbReference type="ChEBI" id="CHEBI:57683"/>
        <dbReference type="ChEBI" id="CHEBI:58211"/>
        <dbReference type="ChEBI" id="CHEBI:132517"/>
        <dbReference type="ChEBI" id="CHEBI:132519"/>
        <dbReference type="EC" id="2.4.1.260"/>
    </reaction>
    <physiologicalReaction direction="left-to-right" evidence="11">
        <dbReference type="Rhea" id="RHEA:29536"/>
    </physiologicalReaction>
</comment>
<proteinExistence type="inferred from homology"/>
<evidence type="ECO:0000256" key="11">
    <source>
        <dbReference type="ARBA" id="ARBA00048899"/>
    </source>
</evidence>
<evidence type="ECO:0000256" key="4">
    <source>
        <dbReference type="ARBA" id="ARBA00022676"/>
    </source>
</evidence>
<protein>
    <recommendedName>
        <fullName evidence="12">Mannosyltransferase</fullName>
        <ecNumber evidence="12">2.4.1.-</ecNumber>
    </recommendedName>
</protein>
<evidence type="ECO:0000256" key="3">
    <source>
        <dbReference type="ARBA" id="ARBA00007063"/>
    </source>
</evidence>
<accession>A0A6U9RDE8</accession>
<dbReference type="PANTHER" id="PTHR22760">
    <property type="entry name" value="GLYCOSYLTRANSFERASE"/>
    <property type="match status" value="1"/>
</dbReference>
<feature type="region of interest" description="Disordered" evidence="13">
    <location>
        <begin position="1"/>
        <end position="20"/>
    </location>
</feature>
<feature type="transmembrane region" description="Helical" evidence="12">
    <location>
        <begin position="106"/>
        <end position="126"/>
    </location>
</feature>
<evidence type="ECO:0000256" key="8">
    <source>
        <dbReference type="ARBA" id="ARBA00022989"/>
    </source>
</evidence>
<dbReference type="Pfam" id="PF03901">
    <property type="entry name" value="Glyco_transf_22"/>
    <property type="match status" value="1"/>
</dbReference>
<feature type="transmembrane region" description="Helical" evidence="12">
    <location>
        <begin position="359"/>
        <end position="381"/>
    </location>
</feature>
<sequence length="493" mass="54621">METETRKQKRTATSKSQRKDGSNTGLLFLLALVALYVLTIPFTKVEESFNLQAIHDLLYHGTELAAYDHQQFPGVVPRTFTGACLVALLSYPVLRAGALLGLRKAYSLYIVRMVIAVLSVGAVGRFQKAVSRRFGTEVGNVLLRITCMQFHLPFYLSRPLPNVFAMMLTNYAMGIWIEGGNATKVVYLLAFATTVVRCDAILLAGPIGLQLYFNGELTLAQGIKSGMLATLGSVAFSIILDSCFWGRLLYPEGVVLFFNTFQNKSVEWGTSPWHWYITSALPRALLGAFPLAVVGILLEKKLAKVMTPCIAFIALYSFLPHKELRFIFFALPLLNLSAACAVVHILRKKAGTFWDLAKVGTLCAGIASLFCTIMFACAAYGNYPGGVGFRWLHQQNTSTVEPARVHIDTFAAMSGVSRFGEEMEGWIYSKVEGLNHSMYLSMGYSHVISEEQEIPGFRMLHAVDGFDGIGLHRGFPPFEWRVAPKVFVHERIP</sequence>
<feature type="transmembrane region" description="Helical" evidence="12">
    <location>
        <begin position="185"/>
        <end position="213"/>
    </location>
</feature>
<evidence type="ECO:0000256" key="2">
    <source>
        <dbReference type="ARBA" id="ARBA00004922"/>
    </source>
</evidence>
<keyword evidence="4 12" id="KW-0328">Glycosyltransferase</keyword>
<evidence type="ECO:0000256" key="13">
    <source>
        <dbReference type="SAM" id="MobiDB-lite"/>
    </source>
</evidence>
<name>A0A6U9RDE8_9CHLO</name>
<dbReference type="GO" id="GO:0006487">
    <property type="term" value="P:protein N-linked glycosylation"/>
    <property type="evidence" value="ECO:0007669"/>
    <property type="project" value="TreeGrafter"/>
</dbReference>
<keyword evidence="8 12" id="KW-1133">Transmembrane helix</keyword>
<dbReference type="EMBL" id="HBIS01005693">
    <property type="protein sequence ID" value="CAE0611307.1"/>
    <property type="molecule type" value="Transcribed_RNA"/>
</dbReference>
<comment type="pathway">
    <text evidence="2">Protein modification; protein glycosylation.</text>
</comment>
<feature type="transmembrane region" description="Helical" evidence="12">
    <location>
        <begin position="21"/>
        <end position="42"/>
    </location>
</feature>
<dbReference type="UniPathway" id="UPA00378"/>
<reference evidence="14" key="1">
    <citation type="submission" date="2021-01" db="EMBL/GenBank/DDBJ databases">
        <authorList>
            <person name="Corre E."/>
            <person name="Pelletier E."/>
            <person name="Niang G."/>
            <person name="Scheremetjew M."/>
            <person name="Finn R."/>
            <person name="Kale V."/>
            <person name="Holt S."/>
            <person name="Cochrane G."/>
            <person name="Meng A."/>
            <person name="Brown T."/>
            <person name="Cohen L."/>
        </authorList>
    </citation>
    <scope>NUCLEOTIDE SEQUENCE</scope>
    <source>
        <strain evidence="14">CCMP1897</strain>
    </source>
</reference>
<gene>
    <name evidence="14" type="ORF">PSAL00342_LOCUS5141</name>
    <name evidence="15" type="ORF">PSAL00342_LOCUS5142</name>
</gene>
<dbReference type="GO" id="GO:0052917">
    <property type="term" value="F:dol-P-Man:Man(7)GlcNAc(2)-PP-Dol alpha-1,6-mannosyltransferase activity"/>
    <property type="evidence" value="ECO:0007669"/>
    <property type="project" value="UniProtKB-EC"/>
</dbReference>
<keyword evidence="6 12" id="KW-0812">Transmembrane</keyword>
<keyword evidence="5" id="KW-0808">Transferase</keyword>
<dbReference type="AlphaFoldDB" id="A0A6U9RDE8"/>
<dbReference type="PANTHER" id="PTHR22760:SF1">
    <property type="entry name" value="DOL-P-MAN:MAN(7)GLCNAC(2)-PP-DOL ALPHA-1,6-MANNOSYLTRANSFERASE"/>
    <property type="match status" value="1"/>
</dbReference>
<feature type="transmembrane region" description="Helical" evidence="12">
    <location>
        <begin position="273"/>
        <end position="298"/>
    </location>
</feature>
<dbReference type="GO" id="GO:0005789">
    <property type="term" value="C:endoplasmic reticulum membrane"/>
    <property type="evidence" value="ECO:0007669"/>
    <property type="project" value="UniProtKB-SubCell"/>
</dbReference>